<accession>A0ABR2JTW2</accession>
<sequence>MMIDFASILPDRSSRLKYNSDDFLIGKNINANISYNDYLFFQSQICDVVNNIQTQKVPIANSVDNLKNLLEFYKENAFEDIIKYNIIPLIVFNLNVESMNCTFFIHFLLIFLKRLKQCDSLNLINMFVNQETIKFLCDFLKESINNQNYTCFSQKYALKSLLVILENHESSAIFFSDPKNELLTTLIFLFKKYLIYTNGKSGHLRFNIHQLNNQSIQALFKSSILITRCFSIFFSVTKEFNDIVASLLIEAAQSECFQVNNEAMSVLIKCSERYPTPFFNFFHKEKCEKIFITLLDPDIIDDESTHVLSLNIIANITSRMNSENIIQFLIETQIISNFSKLLKKESRFKIIVLPISLILIDIIHKSQIALKGIFNSDPQIIQNILKYFSSDLRNKDKCAILYLFASCVFSFDDAMCLKYLPFLIEIGLSNSIFTELIEVIDSTQSEKMVLCIIQCIIRMLDYATYSNKKAYAFMIDSVQQLLSIELLTDISLISSDHQLWSTKLIEMINNYRPEQ</sequence>
<keyword evidence="2" id="KW-1185">Reference proteome</keyword>
<name>A0ABR2JTW2_9EUKA</name>
<dbReference type="Proteomes" id="UP001470230">
    <property type="component" value="Unassembled WGS sequence"/>
</dbReference>
<dbReference type="InterPro" id="IPR011989">
    <property type="entry name" value="ARM-like"/>
</dbReference>
<dbReference type="SUPFAM" id="SSF48371">
    <property type="entry name" value="ARM repeat"/>
    <property type="match status" value="1"/>
</dbReference>
<dbReference type="Gene3D" id="1.25.10.10">
    <property type="entry name" value="Leucine-rich Repeat Variant"/>
    <property type="match status" value="1"/>
</dbReference>
<proteinExistence type="predicted"/>
<gene>
    <name evidence="1" type="ORF">M9Y10_044964</name>
</gene>
<dbReference type="EMBL" id="JAPFFF010000009">
    <property type="protein sequence ID" value="KAK8882322.1"/>
    <property type="molecule type" value="Genomic_DNA"/>
</dbReference>
<evidence type="ECO:0000313" key="1">
    <source>
        <dbReference type="EMBL" id="KAK8882322.1"/>
    </source>
</evidence>
<reference evidence="1 2" key="1">
    <citation type="submission" date="2024-04" db="EMBL/GenBank/DDBJ databases">
        <title>Tritrichomonas musculus Genome.</title>
        <authorList>
            <person name="Alves-Ferreira E."/>
            <person name="Grigg M."/>
            <person name="Lorenzi H."/>
            <person name="Galac M."/>
        </authorList>
    </citation>
    <scope>NUCLEOTIDE SEQUENCE [LARGE SCALE GENOMIC DNA]</scope>
    <source>
        <strain evidence="1 2">EAF2021</strain>
    </source>
</reference>
<dbReference type="InterPro" id="IPR016024">
    <property type="entry name" value="ARM-type_fold"/>
</dbReference>
<evidence type="ECO:0000313" key="2">
    <source>
        <dbReference type="Proteomes" id="UP001470230"/>
    </source>
</evidence>
<protein>
    <submittedName>
        <fullName evidence="1">Uncharacterized protein</fullName>
    </submittedName>
</protein>
<organism evidence="1 2">
    <name type="scientific">Tritrichomonas musculus</name>
    <dbReference type="NCBI Taxonomy" id="1915356"/>
    <lineage>
        <taxon>Eukaryota</taxon>
        <taxon>Metamonada</taxon>
        <taxon>Parabasalia</taxon>
        <taxon>Tritrichomonadida</taxon>
        <taxon>Tritrichomonadidae</taxon>
        <taxon>Tritrichomonas</taxon>
    </lineage>
</organism>
<comment type="caution">
    <text evidence="1">The sequence shown here is derived from an EMBL/GenBank/DDBJ whole genome shotgun (WGS) entry which is preliminary data.</text>
</comment>